<dbReference type="EMBL" id="CP012600">
    <property type="protein sequence ID" value="ALC82198.1"/>
    <property type="molecule type" value="Genomic_DNA"/>
</dbReference>
<dbReference type="RefSeq" id="WP_053603982.1">
    <property type="nucleotide sequence ID" value="NZ_CP012600.1"/>
</dbReference>
<evidence type="ECO:0000313" key="2">
    <source>
        <dbReference type="Proteomes" id="UP000067625"/>
    </source>
</evidence>
<name>A0A0M4FRL2_9BACI</name>
<evidence type="ECO:0000313" key="1">
    <source>
        <dbReference type="EMBL" id="ALC82198.1"/>
    </source>
</evidence>
<reference evidence="2" key="1">
    <citation type="submission" date="2015-08" db="EMBL/GenBank/DDBJ databases">
        <title>Genome sequencing project for genomic taxonomy and phylogenomics of Bacillus-like bacteria.</title>
        <authorList>
            <person name="Liu B."/>
            <person name="Wang J."/>
            <person name="Zhu Y."/>
            <person name="Liu G."/>
            <person name="Chen Q."/>
            <person name="Chen Z."/>
            <person name="Lan J."/>
            <person name="Che J."/>
            <person name="Ge C."/>
            <person name="Shi H."/>
            <person name="Pan Z."/>
            <person name="Liu X."/>
        </authorList>
    </citation>
    <scope>NUCLEOTIDE SEQUENCE [LARGE SCALE GENOMIC DNA]</scope>
    <source>
        <strain evidence="2">FJAT-4402</strain>
    </source>
</reference>
<accession>A0A0M4FRL2</accession>
<gene>
    <name evidence="1" type="ORF">AM592_11875</name>
</gene>
<sequence length="63" mass="7322">MKIKAMISIGIFTVILGAAALSEYRNKLKEIEETDILFPLYVADFENQEVPFEAREYIRVVKR</sequence>
<dbReference type="STRING" id="1441095.AM592_11875"/>
<dbReference type="Proteomes" id="UP000067625">
    <property type="component" value="Chromosome"/>
</dbReference>
<proteinExistence type="predicted"/>
<keyword evidence="2" id="KW-1185">Reference proteome</keyword>
<protein>
    <submittedName>
        <fullName evidence="1">Uncharacterized protein</fullName>
    </submittedName>
</protein>
<dbReference type="OrthoDB" id="2943498at2"/>
<dbReference type="AlphaFoldDB" id="A0A0M4FRL2"/>
<organism evidence="1 2">
    <name type="scientific">Bacillus gobiensis</name>
    <dbReference type="NCBI Taxonomy" id="1441095"/>
    <lineage>
        <taxon>Bacteria</taxon>
        <taxon>Bacillati</taxon>
        <taxon>Bacillota</taxon>
        <taxon>Bacilli</taxon>
        <taxon>Bacillales</taxon>
        <taxon>Bacillaceae</taxon>
        <taxon>Bacillus</taxon>
    </lineage>
</organism>
<reference evidence="1 2" key="2">
    <citation type="journal article" date="2016" name="Int. J. Syst. Evol. Microbiol.">
        <title>Bacillus gobiensis sp. nov., isolated from a soil sample.</title>
        <authorList>
            <person name="Liu B."/>
            <person name="Liu G.H."/>
            <person name="Cetin S."/>
            <person name="Schumann P."/>
            <person name="Pan Z.Z."/>
            <person name="Chen Q.Q."/>
        </authorList>
    </citation>
    <scope>NUCLEOTIDE SEQUENCE [LARGE SCALE GENOMIC DNA]</scope>
    <source>
        <strain evidence="1 2">FJAT-4402</strain>
    </source>
</reference>
<dbReference type="PATRIC" id="fig|1441095.3.peg.2599"/>